<dbReference type="InterPro" id="IPR018376">
    <property type="entry name" value="Enoyl-CoA_hyd/isom_CS"/>
</dbReference>
<gene>
    <name evidence="3" type="ORF">BJ988_002926</name>
</gene>
<evidence type="ECO:0000256" key="2">
    <source>
        <dbReference type="RuleBase" id="RU003707"/>
    </source>
</evidence>
<dbReference type="AlphaFoldDB" id="A0A7Z0DMM9"/>
<comment type="similarity">
    <text evidence="1 2">Belongs to the enoyl-CoA hydratase/isomerase family.</text>
</comment>
<dbReference type="Proteomes" id="UP000564496">
    <property type="component" value="Unassembled WGS sequence"/>
</dbReference>
<dbReference type="GO" id="GO:0004300">
    <property type="term" value="F:enoyl-CoA hydratase activity"/>
    <property type="evidence" value="ECO:0007669"/>
    <property type="project" value="UniProtKB-EC"/>
</dbReference>
<evidence type="ECO:0000256" key="1">
    <source>
        <dbReference type="ARBA" id="ARBA00005254"/>
    </source>
</evidence>
<dbReference type="CDD" id="cd06558">
    <property type="entry name" value="crotonase-like"/>
    <property type="match status" value="1"/>
</dbReference>
<dbReference type="InterPro" id="IPR001753">
    <property type="entry name" value="Enoyl-CoA_hydra/iso"/>
</dbReference>
<accession>A0A7Z0DMM9</accession>
<name>A0A7Z0DMM9_9ACTN</name>
<dbReference type="Pfam" id="PF00378">
    <property type="entry name" value="ECH_1"/>
    <property type="match status" value="1"/>
</dbReference>
<dbReference type="Gene3D" id="3.90.226.10">
    <property type="entry name" value="2-enoyl-CoA Hydratase, Chain A, domain 1"/>
    <property type="match status" value="1"/>
</dbReference>
<keyword evidence="4" id="KW-1185">Reference proteome</keyword>
<dbReference type="RefSeq" id="WP_179658627.1">
    <property type="nucleotide sequence ID" value="NZ_JACBZR010000001.1"/>
</dbReference>
<dbReference type="PANTHER" id="PTHR43802:SF1">
    <property type="entry name" value="IP11341P-RELATED"/>
    <property type="match status" value="1"/>
</dbReference>
<keyword evidence="3" id="KW-0456">Lyase</keyword>
<organism evidence="3 4">
    <name type="scientific">Nocardioides panzhihuensis</name>
    <dbReference type="NCBI Taxonomy" id="860243"/>
    <lineage>
        <taxon>Bacteria</taxon>
        <taxon>Bacillati</taxon>
        <taxon>Actinomycetota</taxon>
        <taxon>Actinomycetes</taxon>
        <taxon>Propionibacteriales</taxon>
        <taxon>Nocardioidaceae</taxon>
        <taxon>Nocardioides</taxon>
    </lineage>
</organism>
<dbReference type="InterPro" id="IPR029045">
    <property type="entry name" value="ClpP/crotonase-like_dom_sf"/>
</dbReference>
<sequence>MTVSEDHLVRIERDADVVVITLDRPTRRNAMNAALASATCAAIEAAQDARAIVLTGAGPAFCAGLDLRDPGVERITDIPPFIATTAASRVPVVAAVNGPAVAGGLELALACDFIVASERARFADTHLRVGVYPGPVAVQLPRRVGSAWAREMSLTGNFVDAATALRIGLVNHVVSSAELLDVAGSLAVAIADQDPAMVAALRQDWRENDGLPADEALEQHYEHAARGGFHGAVASTITERRDQVLRRAHADDRHMR</sequence>
<dbReference type="SUPFAM" id="SSF52096">
    <property type="entry name" value="ClpP/crotonase"/>
    <property type="match status" value="1"/>
</dbReference>
<dbReference type="PROSITE" id="PS00166">
    <property type="entry name" value="ENOYL_COA_HYDRATASE"/>
    <property type="match status" value="1"/>
</dbReference>
<dbReference type="PANTHER" id="PTHR43802">
    <property type="entry name" value="ENOYL-COA HYDRATASE"/>
    <property type="match status" value="1"/>
</dbReference>
<comment type="caution">
    <text evidence="3">The sequence shown here is derived from an EMBL/GenBank/DDBJ whole genome shotgun (WGS) entry which is preliminary data.</text>
</comment>
<evidence type="ECO:0000313" key="3">
    <source>
        <dbReference type="EMBL" id="NYI78278.1"/>
    </source>
</evidence>
<proteinExistence type="inferred from homology"/>
<protein>
    <submittedName>
        <fullName evidence="3">Enoyl-CoA hydratase</fullName>
        <ecNumber evidence="3">4.2.1.17</ecNumber>
    </submittedName>
</protein>
<evidence type="ECO:0000313" key="4">
    <source>
        <dbReference type="Proteomes" id="UP000564496"/>
    </source>
</evidence>
<dbReference type="EMBL" id="JACBZR010000001">
    <property type="protein sequence ID" value="NYI78278.1"/>
    <property type="molecule type" value="Genomic_DNA"/>
</dbReference>
<dbReference type="EC" id="4.2.1.17" evidence="3"/>
<reference evidence="3 4" key="1">
    <citation type="submission" date="2020-07" db="EMBL/GenBank/DDBJ databases">
        <title>Sequencing the genomes of 1000 actinobacteria strains.</title>
        <authorList>
            <person name="Klenk H.-P."/>
        </authorList>
    </citation>
    <scope>NUCLEOTIDE SEQUENCE [LARGE SCALE GENOMIC DNA]</scope>
    <source>
        <strain evidence="3 4">DSM 26487</strain>
    </source>
</reference>